<evidence type="ECO:0000313" key="2">
    <source>
        <dbReference type="EMBL" id="CDY54032.1"/>
    </source>
</evidence>
<dbReference type="PANTHER" id="PTHR46100:SF2">
    <property type="entry name" value="OS05G0453700 PROTEIN"/>
    <property type="match status" value="1"/>
</dbReference>
<dbReference type="STRING" id="3708.A0A078IVM7"/>
<evidence type="ECO:0000259" key="1">
    <source>
        <dbReference type="Pfam" id="PF00582"/>
    </source>
</evidence>
<dbReference type="Pfam" id="PF00582">
    <property type="entry name" value="Usp"/>
    <property type="match status" value="1"/>
</dbReference>
<dbReference type="EMBL" id="LK033267">
    <property type="protein sequence ID" value="CDY54032.1"/>
    <property type="molecule type" value="Genomic_DNA"/>
</dbReference>
<evidence type="ECO:0000313" key="3">
    <source>
        <dbReference type="Proteomes" id="UP000028999"/>
    </source>
</evidence>
<accession>A0A078IVM7</accession>
<proteinExistence type="predicted"/>
<dbReference type="AlphaFoldDB" id="A0A078IVM7"/>
<dbReference type="InterPro" id="IPR006016">
    <property type="entry name" value="UspA"/>
</dbReference>
<feature type="domain" description="UspA" evidence="1">
    <location>
        <begin position="1"/>
        <end position="33"/>
    </location>
</feature>
<dbReference type="Gramene" id="CDY54032">
    <property type="protein sequence ID" value="CDY54032"/>
    <property type="gene ID" value="GSBRNA2T00012010001"/>
</dbReference>
<name>A0A078IVM7_BRANA</name>
<dbReference type="Proteomes" id="UP000028999">
    <property type="component" value="Unassembled WGS sequence"/>
</dbReference>
<organism evidence="2 3">
    <name type="scientific">Brassica napus</name>
    <name type="common">Rape</name>
    <dbReference type="NCBI Taxonomy" id="3708"/>
    <lineage>
        <taxon>Eukaryota</taxon>
        <taxon>Viridiplantae</taxon>
        <taxon>Streptophyta</taxon>
        <taxon>Embryophyta</taxon>
        <taxon>Tracheophyta</taxon>
        <taxon>Spermatophyta</taxon>
        <taxon>Magnoliopsida</taxon>
        <taxon>eudicotyledons</taxon>
        <taxon>Gunneridae</taxon>
        <taxon>Pentapetalae</taxon>
        <taxon>rosids</taxon>
        <taxon>malvids</taxon>
        <taxon>Brassicales</taxon>
        <taxon>Brassicaceae</taxon>
        <taxon>Brassiceae</taxon>
        <taxon>Brassica</taxon>
    </lineage>
</organism>
<dbReference type="PANTHER" id="PTHR46100">
    <property type="entry name" value="IMP2'P"/>
    <property type="match status" value="1"/>
</dbReference>
<sequence>MGSRGLSALQRIIMGSVSSFVIQHAPCPVTVVKD</sequence>
<dbReference type="Gene3D" id="3.40.50.620">
    <property type="entry name" value="HUPs"/>
    <property type="match status" value="1"/>
</dbReference>
<dbReference type="PaxDb" id="3708-A0A078IVM7"/>
<protein>
    <submittedName>
        <fullName evidence="2">BnaA09g54960D protein</fullName>
    </submittedName>
</protein>
<keyword evidence="3" id="KW-1185">Reference proteome</keyword>
<reference evidence="2 3" key="1">
    <citation type="journal article" date="2014" name="Science">
        <title>Plant genetics. Early allopolyploid evolution in the post-Neolithic Brassica napus oilseed genome.</title>
        <authorList>
            <person name="Chalhoub B."/>
            <person name="Denoeud F."/>
            <person name="Liu S."/>
            <person name="Parkin I.A."/>
            <person name="Tang H."/>
            <person name="Wang X."/>
            <person name="Chiquet J."/>
            <person name="Belcram H."/>
            <person name="Tong C."/>
            <person name="Samans B."/>
            <person name="Correa M."/>
            <person name="Da Silva C."/>
            <person name="Just J."/>
            <person name="Falentin C."/>
            <person name="Koh C.S."/>
            <person name="Le Clainche I."/>
            <person name="Bernard M."/>
            <person name="Bento P."/>
            <person name="Noel B."/>
            <person name="Labadie K."/>
            <person name="Alberti A."/>
            <person name="Charles M."/>
            <person name="Arnaud D."/>
            <person name="Guo H."/>
            <person name="Daviaud C."/>
            <person name="Alamery S."/>
            <person name="Jabbari K."/>
            <person name="Zhao M."/>
            <person name="Edger P.P."/>
            <person name="Chelaifa H."/>
            <person name="Tack D."/>
            <person name="Lassalle G."/>
            <person name="Mestiri I."/>
            <person name="Schnel N."/>
            <person name="Le Paslier M.C."/>
            <person name="Fan G."/>
            <person name="Renault V."/>
            <person name="Bayer P.E."/>
            <person name="Golicz A.A."/>
            <person name="Manoli S."/>
            <person name="Lee T.H."/>
            <person name="Thi V.H."/>
            <person name="Chalabi S."/>
            <person name="Hu Q."/>
            <person name="Fan C."/>
            <person name="Tollenaere R."/>
            <person name="Lu Y."/>
            <person name="Battail C."/>
            <person name="Shen J."/>
            <person name="Sidebottom C.H."/>
            <person name="Wang X."/>
            <person name="Canaguier A."/>
            <person name="Chauveau A."/>
            <person name="Berard A."/>
            <person name="Deniot G."/>
            <person name="Guan M."/>
            <person name="Liu Z."/>
            <person name="Sun F."/>
            <person name="Lim Y.P."/>
            <person name="Lyons E."/>
            <person name="Town C.D."/>
            <person name="Bancroft I."/>
            <person name="Wang X."/>
            <person name="Meng J."/>
            <person name="Ma J."/>
            <person name="Pires J.C."/>
            <person name="King G.J."/>
            <person name="Brunel D."/>
            <person name="Delourme R."/>
            <person name="Renard M."/>
            <person name="Aury J.M."/>
            <person name="Adams K.L."/>
            <person name="Batley J."/>
            <person name="Snowdon R.J."/>
            <person name="Tost J."/>
            <person name="Edwards D."/>
            <person name="Zhou Y."/>
            <person name="Hua W."/>
            <person name="Sharpe A.G."/>
            <person name="Paterson A.H."/>
            <person name="Guan C."/>
            <person name="Wincker P."/>
        </authorList>
    </citation>
    <scope>NUCLEOTIDE SEQUENCE [LARGE SCALE GENOMIC DNA]</scope>
    <source>
        <strain evidence="3">cv. Darmor-bzh</strain>
    </source>
</reference>
<dbReference type="SUPFAM" id="SSF52402">
    <property type="entry name" value="Adenine nucleotide alpha hydrolases-like"/>
    <property type="match status" value="1"/>
</dbReference>
<dbReference type="InterPro" id="IPR014729">
    <property type="entry name" value="Rossmann-like_a/b/a_fold"/>
</dbReference>
<gene>
    <name evidence="2" type="primary">BnaA09g54960D</name>
    <name evidence="2" type="ORF">GSBRNA2T00012010001</name>
</gene>